<dbReference type="Gene3D" id="2.60.40.10">
    <property type="entry name" value="Immunoglobulins"/>
    <property type="match status" value="1"/>
</dbReference>
<evidence type="ECO:0000313" key="6">
    <source>
        <dbReference type="EMBL" id="QYO78299.1"/>
    </source>
</evidence>
<dbReference type="SUPFAM" id="SSF51445">
    <property type="entry name" value="(Trans)glycosidases"/>
    <property type="match status" value="1"/>
</dbReference>
<sequence length="819" mass="88054">MMSSRIDQLLNEMTLEEKVSLLSGEDFWSVPAIPRLGIGKLRVTDGPNGARGGGSLIGGVKSASFPVGIALGATWNIELVTEIGAALADEVKSKGAHMLLAPTVNIHRSVTNGRNFECYSEDPVLTAELAVGYIKGLQGQGIGATIKHFAGNESEIERTTISSEIGERALREIYLVPFEHAVKKAGTWGVMSSYNRLNGTYTSEHNWLLSTVLRDEWGYDGIVMSDWFGSHSTAPTVNAGLDLEMPGPARDRGQKLVDAVNAGEVSQETLDKRVLAMLRLMERVGSLDDHRTHEERADDRPEHRALIRRAGAEAAVLLKNNGVLPLTGSGKIAVIGPNAKVAQIMGGGSAQLNAHYRISPWQGLETALGSGRLDFAAGCTNHRFEPVLQGPFSVEYFANQTLSGEPVHIDTMEGAQAFWIGNVAAGKVDPLHFSARLRGQFVPETSGEHRVGIYSAGFAKVFVDGKLIADAWSSWTKGRTFFEEGCDEVVGTLPLEAGRPHEVVIEFATKDFATLGLAAFACGIGRPLGDEAIAEAVEVARNAETATIFIGRNGEWDTEGSDLPGIVLPGRQNELVEAVAAANPRTVVVLQTGGPVEMPWADRVAAILEAWYPGQEAGNAIADVLTGAAEPGGRLPQTFPVRWADNPAHSQDREVYPGLEGKVRYEEGIFVGYRHYDRVGMTPLYPFGFGLGYTSFALSDLVVDDSAFESDGNVVVSLAVANTGDRPGSTVVQLYVSDEKSSEPRPAKELKAFEKVHLQPGETRSVTLLLDARAFAWYREAAQHWLVEAGSFTISLGQSASDLPLSASLTRATTLMLPV</sequence>
<dbReference type="InterPro" id="IPR037524">
    <property type="entry name" value="PA14/GLEYA"/>
</dbReference>
<evidence type="ECO:0000256" key="4">
    <source>
        <dbReference type="RuleBase" id="RU361161"/>
    </source>
</evidence>
<dbReference type="RefSeq" id="WP_220306778.1">
    <property type="nucleotide sequence ID" value="NZ_CP080590.1"/>
</dbReference>
<dbReference type="InterPro" id="IPR013783">
    <property type="entry name" value="Ig-like_fold"/>
</dbReference>
<accession>A0ABX8WHF0</accession>
<reference evidence="6 7" key="1">
    <citation type="submission" date="2021-08" db="EMBL/GenBank/DDBJ databases">
        <title>Devosia salina sp. nov., isolated from the South China Sea sediment.</title>
        <authorList>
            <person name="Zhou Z."/>
        </authorList>
    </citation>
    <scope>NUCLEOTIDE SEQUENCE [LARGE SCALE GENOMIC DNA]</scope>
    <source>
        <strain evidence="6 7">SCS-3</strain>
    </source>
</reference>
<dbReference type="PANTHER" id="PTHR42715">
    <property type="entry name" value="BETA-GLUCOSIDASE"/>
    <property type="match status" value="1"/>
</dbReference>
<dbReference type="InterPro" id="IPR017853">
    <property type="entry name" value="GH"/>
</dbReference>
<dbReference type="InterPro" id="IPR002772">
    <property type="entry name" value="Glyco_hydro_3_C"/>
</dbReference>
<dbReference type="InterPro" id="IPR050288">
    <property type="entry name" value="Cellulose_deg_GH3"/>
</dbReference>
<comment type="similarity">
    <text evidence="1 4">Belongs to the glycosyl hydrolase 3 family.</text>
</comment>
<organism evidence="6 7">
    <name type="scientific">Devosia salina</name>
    <dbReference type="NCBI Taxonomy" id="2860336"/>
    <lineage>
        <taxon>Bacteria</taxon>
        <taxon>Pseudomonadati</taxon>
        <taxon>Pseudomonadota</taxon>
        <taxon>Alphaproteobacteria</taxon>
        <taxon>Hyphomicrobiales</taxon>
        <taxon>Devosiaceae</taxon>
        <taxon>Devosia</taxon>
    </lineage>
</organism>
<dbReference type="Pfam" id="PF00933">
    <property type="entry name" value="Glyco_hydro_3"/>
    <property type="match status" value="1"/>
</dbReference>
<dbReference type="InterPro" id="IPR036962">
    <property type="entry name" value="Glyco_hydro_3_N_sf"/>
</dbReference>
<protein>
    <submittedName>
        <fullName evidence="6">Glycoside hydrolase family 3 C-terminal domain-containing protein</fullName>
    </submittedName>
</protein>
<evidence type="ECO:0000256" key="3">
    <source>
        <dbReference type="ARBA" id="ARBA00023295"/>
    </source>
</evidence>
<dbReference type="SUPFAM" id="SSF56988">
    <property type="entry name" value="Anthrax protective antigen"/>
    <property type="match status" value="1"/>
</dbReference>
<dbReference type="PANTHER" id="PTHR42715:SF3">
    <property type="entry name" value="BETA-GLUCOSIDASE B-RELATED"/>
    <property type="match status" value="1"/>
</dbReference>
<dbReference type="InterPro" id="IPR019800">
    <property type="entry name" value="Glyco_hydro_3_AS"/>
</dbReference>
<evidence type="ECO:0000259" key="5">
    <source>
        <dbReference type="PROSITE" id="PS51820"/>
    </source>
</evidence>
<evidence type="ECO:0000256" key="1">
    <source>
        <dbReference type="ARBA" id="ARBA00005336"/>
    </source>
</evidence>
<proteinExistence type="inferred from homology"/>
<dbReference type="InterPro" id="IPR011658">
    <property type="entry name" value="PA14_dom"/>
</dbReference>
<gene>
    <name evidence="6" type="ORF">K1X15_07035</name>
</gene>
<dbReference type="SMART" id="SM00758">
    <property type="entry name" value="PA14"/>
    <property type="match status" value="1"/>
</dbReference>
<dbReference type="Pfam" id="PF14310">
    <property type="entry name" value="Fn3-like"/>
    <property type="match status" value="1"/>
</dbReference>
<evidence type="ECO:0000256" key="2">
    <source>
        <dbReference type="ARBA" id="ARBA00022801"/>
    </source>
</evidence>
<dbReference type="Gene3D" id="3.20.20.300">
    <property type="entry name" value="Glycoside hydrolase, family 3, N-terminal domain"/>
    <property type="match status" value="1"/>
</dbReference>
<dbReference type="EMBL" id="CP080590">
    <property type="protein sequence ID" value="QYO78299.1"/>
    <property type="molecule type" value="Genomic_DNA"/>
</dbReference>
<dbReference type="PROSITE" id="PS00775">
    <property type="entry name" value="GLYCOSYL_HYDROL_F3"/>
    <property type="match status" value="1"/>
</dbReference>
<dbReference type="SMART" id="SM01217">
    <property type="entry name" value="Fn3_like"/>
    <property type="match status" value="1"/>
</dbReference>
<keyword evidence="2 4" id="KW-0378">Hydrolase</keyword>
<dbReference type="GO" id="GO:0016787">
    <property type="term" value="F:hydrolase activity"/>
    <property type="evidence" value="ECO:0007669"/>
    <property type="project" value="UniProtKB-KW"/>
</dbReference>
<feature type="domain" description="PA14" evidence="5">
    <location>
        <begin position="387"/>
        <end position="538"/>
    </location>
</feature>
<dbReference type="InterPro" id="IPR036881">
    <property type="entry name" value="Glyco_hydro_3_C_sf"/>
</dbReference>
<dbReference type="SUPFAM" id="SSF52279">
    <property type="entry name" value="Beta-D-glucan exohydrolase, C-terminal domain"/>
    <property type="match status" value="1"/>
</dbReference>
<keyword evidence="3 4" id="KW-0326">Glycosidase</keyword>
<evidence type="ECO:0000313" key="7">
    <source>
        <dbReference type="Proteomes" id="UP000825799"/>
    </source>
</evidence>
<dbReference type="Pfam" id="PF01915">
    <property type="entry name" value="Glyco_hydro_3_C"/>
    <property type="match status" value="1"/>
</dbReference>
<keyword evidence="7" id="KW-1185">Reference proteome</keyword>
<dbReference type="InterPro" id="IPR001764">
    <property type="entry name" value="Glyco_hydro_3_N"/>
</dbReference>
<dbReference type="Gene3D" id="2.60.120.260">
    <property type="entry name" value="Galactose-binding domain-like"/>
    <property type="match status" value="1"/>
</dbReference>
<dbReference type="InterPro" id="IPR026891">
    <property type="entry name" value="Fn3-like"/>
</dbReference>
<name>A0ABX8WHF0_9HYPH</name>
<dbReference type="PRINTS" id="PR00133">
    <property type="entry name" value="GLHYDRLASE3"/>
</dbReference>
<dbReference type="Proteomes" id="UP000825799">
    <property type="component" value="Chromosome"/>
</dbReference>
<dbReference type="Gene3D" id="3.40.50.1700">
    <property type="entry name" value="Glycoside hydrolase family 3 C-terminal domain"/>
    <property type="match status" value="1"/>
</dbReference>
<dbReference type="Pfam" id="PF07691">
    <property type="entry name" value="PA14"/>
    <property type="match status" value="1"/>
</dbReference>
<dbReference type="PROSITE" id="PS51820">
    <property type="entry name" value="PA14"/>
    <property type="match status" value="1"/>
</dbReference>